<organism evidence="1 2">
    <name type="scientific">Polyporus arcularius HHB13444</name>
    <dbReference type="NCBI Taxonomy" id="1314778"/>
    <lineage>
        <taxon>Eukaryota</taxon>
        <taxon>Fungi</taxon>
        <taxon>Dikarya</taxon>
        <taxon>Basidiomycota</taxon>
        <taxon>Agaricomycotina</taxon>
        <taxon>Agaricomycetes</taxon>
        <taxon>Polyporales</taxon>
        <taxon>Polyporaceae</taxon>
        <taxon>Polyporus</taxon>
    </lineage>
</organism>
<name>A0A5C3NR46_9APHY</name>
<reference evidence="1 2" key="1">
    <citation type="journal article" date="2019" name="Nat. Ecol. Evol.">
        <title>Megaphylogeny resolves global patterns of mushroom evolution.</title>
        <authorList>
            <person name="Varga T."/>
            <person name="Krizsan K."/>
            <person name="Foldi C."/>
            <person name="Dima B."/>
            <person name="Sanchez-Garcia M."/>
            <person name="Sanchez-Ramirez S."/>
            <person name="Szollosi G.J."/>
            <person name="Szarkandi J.G."/>
            <person name="Papp V."/>
            <person name="Albert L."/>
            <person name="Andreopoulos W."/>
            <person name="Angelini C."/>
            <person name="Antonin V."/>
            <person name="Barry K.W."/>
            <person name="Bougher N.L."/>
            <person name="Buchanan P."/>
            <person name="Buyck B."/>
            <person name="Bense V."/>
            <person name="Catcheside P."/>
            <person name="Chovatia M."/>
            <person name="Cooper J."/>
            <person name="Damon W."/>
            <person name="Desjardin D."/>
            <person name="Finy P."/>
            <person name="Geml J."/>
            <person name="Haridas S."/>
            <person name="Hughes K."/>
            <person name="Justo A."/>
            <person name="Karasinski D."/>
            <person name="Kautmanova I."/>
            <person name="Kiss B."/>
            <person name="Kocsube S."/>
            <person name="Kotiranta H."/>
            <person name="LaButti K.M."/>
            <person name="Lechner B.E."/>
            <person name="Liimatainen K."/>
            <person name="Lipzen A."/>
            <person name="Lukacs Z."/>
            <person name="Mihaltcheva S."/>
            <person name="Morgado L.N."/>
            <person name="Niskanen T."/>
            <person name="Noordeloos M.E."/>
            <person name="Ohm R.A."/>
            <person name="Ortiz-Santana B."/>
            <person name="Ovrebo C."/>
            <person name="Racz N."/>
            <person name="Riley R."/>
            <person name="Savchenko A."/>
            <person name="Shiryaev A."/>
            <person name="Soop K."/>
            <person name="Spirin V."/>
            <person name="Szebenyi C."/>
            <person name="Tomsovsky M."/>
            <person name="Tulloss R.E."/>
            <person name="Uehling J."/>
            <person name="Grigoriev I.V."/>
            <person name="Vagvolgyi C."/>
            <person name="Papp T."/>
            <person name="Martin F.M."/>
            <person name="Miettinen O."/>
            <person name="Hibbett D.S."/>
            <person name="Nagy L.G."/>
        </authorList>
    </citation>
    <scope>NUCLEOTIDE SEQUENCE [LARGE SCALE GENOMIC DNA]</scope>
    <source>
        <strain evidence="1 2">HHB13444</strain>
    </source>
</reference>
<gene>
    <name evidence="1" type="ORF">K466DRAFT_656772</name>
</gene>
<dbReference type="InParanoid" id="A0A5C3NR46"/>
<dbReference type="SUPFAM" id="SSF50630">
    <property type="entry name" value="Acid proteases"/>
    <property type="match status" value="1"/>
</dbReference>
<sequence>MAAGTPPISYNVILGTGSSCVLSPSRLALFLAFALSADARDLAANDGLSASQSDGIPTSEANAPVDVMSTEVFIGNPADSISALYAQIPGSEAFTGDNAGYYTFPCNTNVTVTMNFGKRSIVWPILNADFLLMQNVYSIFRASPAAVGFAQLSSTATSMNGQLGSLPSPTVGSVATVTGGSANAGSDRNSNADAPLRVDFTSLGLWLAMFLSGIVGGGLLL</sequence>
<accession>A0A5C3NR46</accession>
<protein>
    <recommendedName>
        <fullName evidence="3">Peptidase A1 domain-containing protein</fullName>
    </recommendedName>
</protein>
<evidence type="ECO:0000313" key="2">
    <source>
        <dbReference type="Proteomes" id="UP000308197"/>
    </source>
</evidence>
<evidence type="ECO:0000313" key="1">
    <source>
        <dbReference type="EMBL" id="TFK79854.1"/>
    </source>
</evidence>
<dbReference type="Proteomes" id="UP000308197">
    <property type="component" value="Unassembled WGS sequence"/>
</dbReference>
<dbReference type="Gene3D" id="2.40.70.10">
    <property type="entry name" value="Acid Proteases"/>
    <property type="match status" value="1"/>
</dbReference>
<dbReference type="AlphaFoldDB" id="A0A5C3NR46"/>
<evidence type="ECO:0008006" key="3">
    <source>
        <dbReference type="Google" id="ProtNLM"/>
    </source>
</evidence>
<proteinExistence type="predicted"/>
<keyword evidence="2" id="KW-1185">Reference proteome</keyword>
<dbReference type="STRING" id="1314778.A0A5C3NR46"/>
<dbReference type="EMBL" id="ML211914">
    <property type="protein sequence ID" value="TFK79854.1"/>
    <property type="molecule type" value="Genomic_DNA"/>
</dbReference>
<dbReference type="InterPro" id="IPR021109">
    <property type="entry name" value="Peptidase_aspartic_dom_sf"/>
</dbReference>